<proteinExistence type="predicted"/>
<organism evidence="1 2">
    <name type="scientific">Panagrolaimus sp. JU765</name>
    <dbReference type="NCBI Taxonomy" id="591449"/>
    <lineage>
        <taxon>Eukaryota</taxon>
        <taxon>Metazoa</taxon>
        <taxon>Ecdysozoa</taxon>
        <taxon>Nematoda</taxon>
        <taxon>Chromadorea</taxon>
        <taxon>Rhabditida</taxon>
        <taxon>Tylenchina</taxon>
        <taxon>Panagrolaimomorpha</taxon>
        <taxon>Panagrolaimoidea</taxon>
        <taxon>Panagrolaimidae</taxon>
        <taxon>Panagrolaimus</taxon>
    </lineage>
</organism>
<sequence>MIKNFIYGALLKKHLTYTDEKIEYDTSELLRLIKDAKDLLMAESSLLEVKVPVIIIGDIHGQYLDLHRIFKMTGKSADKPGQNSRRFLFLGDYVDRGPQSLECIVCLLVHKLAFPRYFNMLRGNHESMAINRVYGFYQELRDRFSEEDSNVLWKAFNDLFSYLPLAALVHGRILCMHGGISPQLNSLDDIRRIKRPLEEPNSNHLACDLLWSDPMIDLSGYTVNVIRGVSYYFGENAVVDVCNKLGIDLIVRAHQMMMNGYGFFCKRRLLTVFSAPRYYPEKNNKGAVLKIDKNLKIGFILLSPVTQDTRGQSKFANDYTKREDDASYMVRAQPPDPASVESLTALAPSPDLGTFLKK</sequence>
<evidence type="ECO:0000313" key="1">
    <source>
        <dbReference type="Proteomes" id="UP000887576"/>
    </source>
</evidence>
<accession>A0AC34QMB3</accession>
<dbReference type="Proteomes" id="UP000887576">
    <property type="component" value="Unplaced"/>
</dbReference>
<dbReference type="WBParaSite" id="JU765_v2.g17754.t1">
    <property type="protein sequence ID" value="JU765_v2.g17754.t1"/>
    <property type="gene ID" value="JU765_v2.g17754"/>
</dbReference>
<name>A0AC34QMB3_9BILA</name>
<protein>
    <submittedName>
        <fullName evidence="2">Serine/threonine-protein phosphatase</fullName>
    </submittedName>
</protein>
<evidence type="ECO:0000313" key="2">
    <source>
        <dbReference type="WBParaSite" id="JU765_v2.g17754.t1"/>
    </source>
</evidence>
<reference evidence="2" key="1">
    <citation type="submission" date="2022-11" db="UniProtKB">
        <authorList>
            <consortium name="WormBaseParasite"/>
        </authorList>
    </citation>
    <scope>IDENTIFICATION</scope>
</reference>